<dbReference type="EMBL" id="HBUF01069918">
    <property type="protein sequence ID" value="CAG6629170.1"/>
    <property type="molecule type" value="Transcribed_RNA"/>
</dbReference>
<protein>
    <submittedName>
        <fullName evidence="3">Uncharacterized protein</fullName>
    </submittedName>
</protein>
<feature type="region of interest" description="Disordered" evidence="2">
    <location>
        <begin position="1"/>
        <end position="44"/>
    </location>
</feature>
<sequence length="434" mass="51392">MSSSSSLDEVRRRHPLSPTVIVREPIRRQETEPCPPVNRMQETVSPTLEMEMPLLQRQERTSAQVKRLPKRMLTEDMSPVTPSLVLTEMQVFQNESTMPAAAHQPCRSKKRKLLQESKSPATTFVENMSRLPEKQNRETTRRKRKRLEASLLEELQSMSPSTQSIQLRQEWTLLEEDMQNTRERVESQRQLEREKMIRIAEKEKEKAVKEQAKEMEEKQNKIRDILRRRKLEAELQQTIEENVSSMSTEEKINLASVLNKELAILTKQREETMNKLKKLEQYARIWNERETESRNQMKNLPFLTAVWKREHLEIIISKIQNIKTKITNLSEELDANPNLSESRRNRIRDKVKTKSARMKSWHRRKLNLNKEMVTVKANISETLAKERVKAIEIKQEIELEQEQTRVELKDIDEAIMIKKMQVRKSRAPQEMTNR</sequence>
<dbReference type="AlphaFoldDB" id="A0A8D8QCG4"/>
<reference evidence="3" key="1">
    <citation type="submission" date="2021-05" db="EMBL/GenBank/DDBJ databases">
        <authorList>
            <person name="Alioto T."/>
            <person name="Alioto T."/>
            <person name="Gomez Garrido J."/>
        </authorList>
    </citation>
    <scope>NUCLEOTIDE SEQUENCE</scope>
</reference>
<name>A0A8D8QCG4_9HEMI</name>
<accession>A0A8D8QCG4</accession>
<evidence type="ECO:0000256" key="2">
    <source>
        <dbReference type="SAM" id="MobiDB-lite"/>
    </source>
</evidence>
<proteinExistence type="predicted"/>
<feature type="coiled-coil region" evidence="1">
    <location>
        <begin position="255"/>
        <end position="332"/>
    </location>
</feature>
<feature type="coiled-coil region" evidence="1">
    <location>
        <begin position="175"/>
        <end position="228"/>
    </location>
</feature>
<evidence type="ECO:0000256" key="1">
    <source>
        <dbReference type="SAM" id="Coils"/>
    </source>
</evidence>
<feature type="coiled-coil region" evidence="1">
    <location>
        <begin position="383"/>
        <end position="414"/>
    </location>
</feature>
<organism evidence="3">
    <name type="scientific">Cacopsylla melanoneura</name>
    <dbReference type="NCBI Taxonomy" id="428564"/>
    <lineage>
        <taxon>Eukaryota</taxon>
        <taxon>Metazoa</taxon>
        <taxon>Ecdysozoa</taxon>
        <taxon>Arthropoda</taxon>
        <taxon>Hexapoda</taxon>
        <taxon>Insecta</taxon>
        <taxon>Pterygota</taxon>
        <taxon>Neoptera</taxon>
        <taxon>Paraneoptera</taxon>
        <taxon>Hemiptera</taxon>
        <taxon>Sternorrhyncha</taxon>
        <taxon>Psylloidea</taxon>
        <taxon>Psyllidae</taxon>
        <taxon>Psyllinae</taxon>
        <taxon>Cacopsylla</taxon>
    </lineage>
</organism>
<evidence type="ECO:0000313" key="3">
    <source>
        <dbReference type="EMBL" id="CAG6629170.1"/>
    </source>
</evidence>
<keyword evidence="1" id="KW-0175">Coiled coil</keyword>